<keyword evidence="1" id="KW-0810">Translation regulation</keyword>
<evidence type="ECO:0000313" key="8">
    <source>
        <dbReference type="Proteomes" id="UP000239866"/>
    </source>
</evidence>
<dbReference type="OrthoDB" id="9795980at2"/>
<evidence type="ECO:0000256" key="2">
    <source>
        <dbReference type="ARBA" id="ARBA00038434"/>
    </source>
</evidence>
<dbReference type="PANTHER" id="PTHR33231">
    <property type="entry name" value="30S RIBOSOMAL PROTEIN"/>
    <property type="match status" value="1"/>
</dbReference>
<evidence type="ECO:0000313" key="7">
    <source>
        <dbReference type="EMBL" id="PSF05966.1"/>
    </source>
</evidence>
<dbReference type="Proteomes" id="UP000239866">
    <property type="component" value="Unassembled WGS sequence"/>
</dbReference>
<comment type="function">
    <text evidence="6">During stationary phase, promotes and stabilizes dimerization of 70S ribosomes by the ribosome modulation factor (RMF), leading to the formation of inactive 100S ribosomes.</text>
</comment>
<dbReference type="Pfam" id="PF02482">
    <property type="entry name" value="Ribosomal_S30AE"/>
    <property type="match status" value="1"/>
</dbReference>
<proteinExistence type="inferred from homology"/>
<organism evidence="7 8">
    <name type="scientific">Marinobacter fuscus</name>
    <dbReference type="NCBI Taxonomy" id="2109942"/>
    <lineage>
        <taxon>Bacteria</taxon>
        <taxon>Pseudomonadati</taxon>
        <taxon>Pseudomonadota</taxon>
        <taxon>Gammaproteobacteria</taxon>
        <taxon>Pseudomonadales</taxon>
        <taxon>Marinobacteraceae</taxon>
        <taxon>Marinobacter</taxon>
    </lineage>
</organism>
<dbReference type="NCBIfam" id="NF007780">
    <property type="entry name" value="PRK10470.1"/>
    <property type="match status" value="1"/>
</dbReference>
<dbReference type="SUPFAM" id="SSF69754">
    <property type="entry name" value="Ribosome binding protein Y (YfiA homologue)"/>
    <property type="match status" value="1"/>
</dbReference>
<dbReference type="AlphaFoldDB" id="A0A2T1K735"/>
<evidence type="ECO:0000256" key="4">
    <source>
        <dbReference type="ARBA" id="ARBA00041148"/>
    </source>
</evidence>
<dbReference type="EMBL" id="PXNP01000085">
    <property type="protein sequence ID" value="PSF05966.1"/>
    <property type="molecule type" value="Genomic_DNA"/>
</dbReference>
<protein>
    <recommendedName>
        <fullName evidence="4">Ribosome hibernation promoting factor</fullName>
    </recommendedName>
    <alternativeName>
        <fullName evidence="5">Hibernation factor HPF</fullName>
    </alternativeName>
</protein>
<comment type="subunit">
    <text evidence="3">Associates exclusively with 100S ribosomes, which are dimers of 70S ribosomes.</text>
</comment>
<comment type="caution">
    <text evidence="7">The sequence shown here is derived from an EMBL/GenBank/DDBJ whole genome shotgun (WGS) entry which is preliminary data.</text>
</comment>
<dbReference type="GO" id="GO:0043024">
    <property type="term" value="F:ribosomal small subunit binding"/>
    <property type="evidence" value="ECO:0007669"/>
    <property type="project" value="TreeGrafter"/>
</dbReference>
<dbReference type="GO" id="GO:0022627">
    <property type="term" value="C:cytosolic small ribosomal subunit"/>
    <property type="evidence" value="ECO:0007669"/>
    <property type="project" value="TreeGrafter"/>
</dbReference>
<accession>A0A2T1K735</accession>
<evidence type="ECO:0000256" key="5">
    <source>
        <dbReference type="ARBA" id="ARBA00041319"/>
    </source>
</evidence>
<dbReference type="GO" id="GO:0045900">
    <property type="term" value="P:negative regulation of translational elongation"/>
    <property type="evidence" value="ECO:0007669"/>
    <property type="project" value="TreeGrafter"/>
</dbReference>
<dbReference type="InterPro" id="IPR036567">
    <property type="entry name" value="RHF-like"/>
</dbReference>
<evidence type="ECO:0000256" key="6">
    <source>
        <dbReference type="ARBA" id="ARBA00055287"/>
    </source>
</evidence>
<dbReference type="RefSeq" id="WP_106762732.1">
    <property type="nucleotide sequence ID" value="NZ_PXNP01000085.1"/>
</dbReference>
<gene>
    <name evidence="7" type="ORF">C7H09_11520</name>
</gene>
<dbReference type="Gene3D" id="3.30.160.100">
    <property type="entry name" value="Ribosome hibernation promotion factor-like"/>
    <property type="match status" value="1"/>
</dbReference>
<reference evidence="7 8" key="1">
    <citation type="submission" date="2018-03" db="EMBL/GenBank/DDBJ databases">
        <title>Marinobacter brunus sp. nov., a marine bacterium of Gamma-proteobacteria isolated from the surface seawater of the South China Sea.</title>
        <authorList>
            <person name="Cheng H."/>
            <person name="Wu Y.-H."/>
            <person name="Xamxidin M."/>
            <person name="Xu X.-W."/>
        </authorList>
    </citation>
    <scope>NUCLEOTIDE SEQUENCE [LARGE SCALE GENOMIC DNA]</scope>
    <source>
        <strain evidence="7 8">NH169-3</strain>
    </source>
</reference>
<name>A0A2T1K735_9GAMM</name>
<dbReference type="NCBIfam" id="TIGR00741">
    <property type="entry name" value="yfiA"/>
    <property type="match status" value="1"/>
</dbReference>
<dbReference type="CDD" id="cd00552">
    <property type="entry name" value="RaiA"/>
    <property type="match status" value="1"/>
</dbReference>
<evidence type="ECO:0000256" key="3">
    <source>
        <dbReference type="ARBA" id="ARBA00038695"/>
    </source>
</evidence>
<dbReference type="FunFam" id="3.30.160.100:FF:000001">
    <property type="entry name" value="Ribosome hibernation promoting factor"/>
    <property type="match status" value="1"/>
</dbReference>
<dbReference type="InterPro" id="IPR003489">
    <property type="entry name" value="RHF/RaiA"/>
</dbReference>
<dbReference type="InterPro" id="IPR050574">
    <property type="entry name" value="HPF/YfiA_ribosome-assoc"/>
</dbReference>
<dbReference type="PANTHER" id="PTHR33231:SF1">
    <property type="entry name" value="30S RIBOSOMAL PROTEIN"/>
    <property type="match status" value="1"/>
</dbReference>
<evidence type="ECO:0000256" key="1">
    <source>
        <dbReference type="ARBA" id="ARBA00022845"/>
    </source>
</evidence>
<comment type="similarity">
    <text evidence="2">Belongs to the HPF/YfiA ribosome-associated protein family. Short HPF subfamily.</text>
</comment>
<keyword evidence="8" id="KW-1185">Reference proteome</keyword>
<sequence>MQLNISGHHVELTPALKDYVNTKFEKLERHFDHITNCQVILQVEKLRQMAEATLHVSGGEIHAKAENEDMYAAIDGLVDKLDRQILKYKEKNVDRMHGSASR</sequence>